<feature type="transmembrane region" description="Helical" evidence="1">
    <location>
        <begin position="118"/>
        <end position="136"/>
    </location>
</feature>
<evidence type="ECO:0000256" key="1">
    <source>
        <dbReference type="SAM" id="Phobius"/>
    </source>
</evidence>
<keyword evidence="1" id="KW-0472">Membrane</keyword>
<sequence>MSSEDRIEPLLLDNKFGSMLLLSGVVTIMIISCIDSPPIHFDAHLEFRRFFTVWVAILCLAMAWSFFLEIHPPLLSIMNCLEILWSTSLMAALFIFLNHYPQITNNSKTIWGEVAGPLLVGIFFSSWVFIVFNYHLGRTHDMVDFE</sequence>
<feature type="transmembrane region" description="Helical" evidence="1">
    <location>
        <begin position="20"/>
        <end position="38"/>
    </location>
</feature>
<name>A0A8J2PR62_9HEXA</name>
<organism evidence="2 3">
    <name type="scientific">Allacma fusca</name>
    <dbReference type="NCBI Taxonomy" id="39272"/>
    <lineage>
        <taxon>Eukaryota</taxon>
        <taxon>Metazoa</taxon>
        <taxon>Ecdysozoa</taxon>
        <taxon>Arthropoda</taxon>
        <taxon>Hexapoda</taxon>
        <taxon>Collembola</taxon>
        <taxon>Symphypleona</taxon>
        <taxon>Sminthuridae</taxon>
        <taxon>Allacma</taxon>
    </lineage>
</organism>
<dbReference type="PROSITE" id="PS51257">
    <property type="entry name" value="PROKAR_LIPOPROTEIN"/>
    <property type="match status" value="1"/>
</dbReference>
<gene>
    <name evidence="2" type="ORF">AFUS01_LOCUS42977</name>
</gene>
<feature type="transmembrane region" description="Helical" evidence="1">
    <location>
        <begin position="50"/>
        <end position="68"/>
    </location>
</feature>
<keyword evidence="1" id="KW-0812">Transmembrane</keyword>
<dbReference type="Proteomes" id="UP000708208">
    <property type="component" value="Unassembled WGS sequence"/>
</dbReference>
<keyword evidence="1" id="KW-1133">Transmembrane helix</keyword>
<evidence type="ECO:0000313" key="2">
    <source>
        <dbReference type="EMBL" id="CAG7833340.1"/>
    </source>
</evidence>
<feature type="transmembrane region" description="Helical" evidence="1">
    <location>
        <begin position="74"/>
        <end position="97"/>
    </location>
</feature>
<dbReference type="EMBL" id="CAJVCH010569847">
    <property type="protein sequence ID" value="CAG7833340.1"/>
    <property type="molecule type" value="Genomic_DNA"/>
</dbReference>
<dbReference type="AlphaFoldDB" id="A0A8J2PR62"/>
<comment type="caution">
    <text evidence="2">The sequence shown here is derived from an EMBL/GenBank/DDBJ whole genome shotgun (WGS) entry which is preliminary data.</text>
</comment>
<reference evidence="2" key="1">
    <citation type="submission" date="2021-06" db="EMBL/GenBank/DDBJ databases">
        <authorList>
            <person name="Hodson N. C."/>
            <person name="Mongue J. A."/>
            <person name="Jaron S. K."/>
        </authorList>
    </citation>
    <scope>NUCLEOTIDE SEQUENCE</scope>
</reference>
<proteinExistence type="predicted"/>
<protein>
    <submittedName>
        <fullName evidence="2">Uncharacterized protein</fullName>
    </submittedName>
</protein>
<keyword evidence="3" id="KW-1185">Reference proteome</keyword>
<evidence type="ECO:0000313" key="3">
    <source>
        <dbReference type="Proteomes" id="UP000708208"/>
    </source>
</evidence>
<accession>A0A8J2PR62</accession>